<comment type="similarity">
    <text evidence="1">Belongs to the 4-hydroxybenzoyl-CoA thioesterase family.</text>
</comment>
<accession>A0A849L5L5</accession>
<dbReference type="RefSeq" id="WP_171326263.1">
    <property type="nucleotide sequence ID" value="NZ_JABFBC010000002.1"/>
</dbReference>
<dbReference type="EMBL" id="JABFBC010000002">
    <property type="protein sequence ID" value="NNU81421.1"/>
    <property type="molecule type" value="Genomic_DNA"/>
</dbReference>
<dbReference type="Pfam" id="PF13279">
    <property type="entry name" value="4HBT_2"/>
    <property type="match status" value="1"/>
</dbReference>
<dbReference type="PANTHER" id="PTHR31793">
    <property type="entry name" value="4-HYDROXYBENZOYL-COA THIOESTERASE FAMILY MEMBER"/>
    <property type="match status" value="1"/>
</dbReference>
<reference evidence="3 4" key="1">
    <citation type="submission" date="2020-05" db="EMBL/GenBank/DDBJ databases">
        <title>Gimesia benthica sp. nov., a novel planctomycete isolated from a deep-sea water sample of the Northwest Indian Ocean.</title>
        <authorList>
            <person name="Wang J."/>
            <person name="Ruan C."/>
            <person name="Song L."/>
            <person name="Zhu Y."/>
            <person name="Li A."/>
            <person name="Zheng X."/>
            <person name="Wang L."/>
            <person name="Lu Z."/>
            <person name="Huang Y."/>
            <person name="Du W."/>
            <person name="Zhou Y."/>
            <person name="Huang L."/>
            <person name="Dai X."/>
        </authorList>
    </citation>
    <scope>NUCLEOTIDE SEQUENCE [LARGE SCALE GENOMIC DNA]</scope>
    <source>
        <strain evidence="3 4">YYQ-30</strain>
    </source>
</reference>
<dbReference type="Proteomes" id="UP000572377">
    <property type="component" value="Unassembled WGS sequence"/>
</dbReference>
<evidence type="ECO:0000313" key="3">
    <source>
        <dbReference type="EMBL" id="NNU81421.1"/>
    </source>
</evidence>
<dbReference type="InterPro" id="IPR029069">
    <property type="entry name" value="HotDog_dom_sf"/>
</dbReference>
<gene>
    <name evidence="3" type="ORF">HMH01_13340</name>
</gene>
<evidence type="ECO:0000313" key="4">
    <source>
        <dbReference type="Proteomes" id="UP000572377"/>
    </source>
</evidence>
<name>A0A849L5L5_9RHOB</name>
<sequence>MPRPRKTRTDYAHFARHTTRWRDNDVYGHMNNAVFYELVDAAVNDWIIGSGELDIPHGPVVGLVVESACVFHESLGWPDPVDAGLRVARIGNSSVQYEVGLFRGGADHAAAEARFVHVYVDRDSRRPVSLPDPFRSALARLQVA</sequence>
<dbReference type="PANTHER" id="PTHR31793:SF27">
    <property type="entry name" value="NOVEL THIOESTERASE SUPERFAMILY DOMAIN AND SAPOSIN A-TYPE DOMAIN CONTAINING PROTEIN (0610012H03RIK)"/>
    <property type="match status" value="1"/>
</dbReference>
<proteinExistence type="inferred from homology"/>
<dbReference type="SUPFAM" id="SSF54637">
    <property type="entry name" value="Thioesterase/thiol ester dehydrase-isomerase"/>
    <property type="match status" value="1"/>
</dbReference>
<dbReference type="AlphaFoldDB" id="A0A849L5L5"/>
<evidence type="ECO:0000256" key="1">
    <source>
        <dbReference type="ARBA" id="ARBA00005953"/>
    </source>
</evidence>
<dbReference type="InterPro" id="IPR050563">
    <property type="entry name" value="4-hydroxybenzoyl-CoA_TE"/>
</dbReference>
<dbReference type="Gene3D" id="3.10.129.10">
    <property type="entry name" value="Hotdog Thioesterase"/>
    <property type="match status" value="1"/>
</dbReference>
<keyword evidence="2" id="KW-0378">Hydrolase</keyword>
<comment type="caution">
    <text evidence="3">The sequence shown here is derived from an EMBL/GenBank/DDBJ whole genome shotgun (WGS) entry which is preliminary data.</text>
</comment>
<evidence type="ECO:0000256" key="2">
    <source>
        <dbReference type="ARBA" id="ARBA00022801"/>
    </source>
</evidence>
<protein>
    <submittedName>
        <fullName evidence="3">Acyl-CoA thioesterase</fullName>
    </submittedName>
</protein>
<organism evidence="3 4">
    <name type="scientific">Halovulum dunhuangense</name>
    <dbReference type="NCBI Taxonomy" id="1505036"/>
    <lineage>
        <taxon>Bacteria</taxon>
        <taxon>Pseudomonadati</taxon>
        <taxon>Pseudomonadota</taxon>
        <taxon>Alphaproteobacteria</taxon>
        <taxon>Rhodobacterales</taxon>
        <taxon>Paracoccaceae</taxon>
        <taxon>Halovulum</taxon>
    </lineage>
</organism>
<dbReference type="GO" id="GO:0047617">
    <property type="term" value="F:fatty acyl-CoA hydrolase activity"/>
    <property type="evidence" value="ECO:0007669"/>
    <property type="project" value="TreeGrafter"/>
</dbReference>
<keyword evidence="4" id="KW-1185">Reference proteome</keyword>
<dbReference type="CDD" id="cd00586">
    <property type="entry name" value="4HBT"/>
    <property type="match status" value="1"/>
</dbReference>